<dbReference type="InterPro" id="IPR007337">
    <property type="entry name" value="RelB/DinJ"/>
</dbReference>
<dbReference type="InterPro" id="IPR026262">
    <property type="entry name" value="DinJ"/>
</dbReference>
<sequence>MATTTMVHVRVDEKIKAQTTETLSSMGLTVSNAIRVFLTRVVADKELPFAVKAPNARSRAAMAEAGEIIKTRRARFNNPESLIDDLEKASRK</sequence>
<keyword evidence="2" id="KW-1277">Toxin-antitoxin system</keyword>
<reference evidence="3 4" key="1">
    <citation type="submission" date="2018-04" db="EMBL/GenBank/DDBJ databases">
        <title>Bordetella sp. HZ20 isolated from seawater.</title>
        <authorList>
            <person name="Sun C."/>
        </authorList>
    </citation>
    <scope>NUCLEOTIDE SEQUENCE [LARGE SCALE GENOMIC DNA]</scope>
    <source>
        <strain evidence="3 4">HZ20</strain>
    </source>
</reference>
<proteinExistence type="inferred from homology"/>
<accession>A0A2R4XJU4</accession>
<dbReference type="AlphaFoldDB" id="A0A2R4XJU4"/>
<evidence type="ECO:0000313" key="3">
    <source>
        <dbReference type="EMBL" id="AWB34102.1"/>
    </source>
</evidence>
<dbReference type="GO" id="GO:0015643">
    <property type="term" value="F:toxic substance binding"/>
    <property type="evidence" value="ECO:0007669"/>
    <property type="project" value="InterPro"/>
</dbReference>
<dbReference type="OrthoDB" id="1666683at2"/>
<dbReference type="Pfam" id="PF04221">
    <property type="entry name" value="RelB"/>
    <property type="match status" value="1"/>
</dbReference>
<name>A0A2R4XJU4_9BURK</name>
<gene>
    <name evidence="3" type="ORF">DBV39_10710</name>
</gene>
<dbReference type="PIRSF" id="PIRSF003108">
    <property type="entry name" value="DinJ"/>
    <property type="match status" value="1"/>
</dbReference>
<keyword evidence="4" id="KW-1185">Reference proteome</keyword>
<evidence type="ECO:0000256" key="1">
    <source>
        <dbReference type="ARBA" id="ARBA00010562"/>
    </source>
</evidence>
<dbReference type="GO" id="GO:0000987">
    <property type="term" value="F:cis-regulatory region sequence-specific DNA binding"/>
    <property type="evidence" value="ECO:0007669"/>
    <property type="project" value="InterPro"/>
</dbReference>
<dbReference type="NCBIfam" id="TIGR02384">
    <property type="entry name" value="RelB_DinJ"/>
    <property type="match status" value="1"/>
</dbReference>
<dbReference type="EMBL" id="CP028901">
    <property type="protein sequence ID" value="AWB34102.1"/>
    <property type="molecule type" value="Genomic_DNA"/>
</dbReference>
<dbReference type="RefSeq" id="WP_108621518.1">
    <property type="nucleotide sequence ID" value="NZ_CP028901.1"/>
</dbReference>
<evidence type="ECO:0000256" key="2">
    <source>
        <dbReference type="ARBA" id="ARBA00022649"/>
    </source>
</evidence>
<dbReference type="GO" id="GO:0006351">
    <property type="term" value="P:DNA-templated transcription"/>
    <property type="evidence" value="ECO:0007669"/>
    <property type="project" value="TreeGrafter"/>
</dbReference>
<dbReference type="InterPro" id="IPR013321">
    <property type="entry name" value="Arc_rbn_hlx_hlx"/>
</dbReference>
<protein>
    <submittedName>
        <fullName evidence="3">Type II toxin-antitoxin system antitoxin, RelB/DinJ family</fullName>
    </submittedName>
</protein>
<dbReference type="GO" id="GO:0044010">
    <property type="term" value="P:single-species biofilm formation"/>
    <property type="evidence" value="ECO:0007669"/>
    <property type="project" value="InterPro"/>
</dbReference>
<dbReference type="PANTHER" id="PTHR38781">
    <property type="entry name" value="ANTITOXIN DINJ-RELATED"/>
    <property type="match status" value="1"/>
</dbReference>
<evidence type="ECO:0000313" key="4">
    <source>
        <dbReference type="Proteomes" id="UP000244571"/>
    </source>
</evidence>
<dbReference type="PANTHER" id="PTHR38781:SF1">
    <property type="entry name" value="ANTITOXIN DINJ-RELATED"/>
    <property type="match status" value="1"/>
</dbReference>
<comment type="similarity">
    <text evidence="1">Belongs to the RelB/DinJ antitoxin family.</text>
</comment>
<dbReference type="Gene3D" id="1.10.1220.10">
    <property type="entry name" value="Met repressor-like"/>
    <property type="match status" value="1"/>
</dbReference>
<organism evidence="3 4">
    <name type="scientific">Orrella marina</name>
    <dbReference type="NCBI Taxonomy" id="2163011"/>
    <lineage>
        <taxon>Bacteria</taxon>
        <taxon>Pseudomonadati</taxon>
        <taxon>Pseudomonadota</taxon>
        <taxon>Betaproteobacteria</taxon>
        <taxon>Burkholderiales</taxon>
        <taxon>Alcaligenaceae</taxon>
        <taxon>Orrella</taxon>
    </lineage>
</organism>
<dbReference type="GO" id="GO:0006355">
    <property type="term" value="P:regulation of DNA-templated transcription"/>
    <property type="evidence" value="ECO:0007669"/>
    <property type="project" value="InterPro"/>
</dbReference>
<dbReference type="KEGG" id="boz:DBV39_10710"/>
<dbReference type="Proteomes" id="UP000244571">
    <property type="component" value="Chromosome"/>
</dbReference>